<dbReference type="OrthoDB" id="2989042at2759"/>
<evidence type="ECO:0000313" key="5">
    <source>
        <dbReference type="Proteomes" id="UP000772434"/>
    </source>
</evidence>
<feature type="transmembrane region" description="Helical" evidence="2">
    <location>
        <begin position="103"/>
        <end position="129"/>
    </location>
</feature>
<accession>A0A9P5PQQ8</accession>
<feature type="transmembrane region" description="Helical" evidence="2">
    <location>
        <begin position="6"/>
        <end position="24"/>
    </location>
</feature>
<feature type="domain" description="DUF6534" evidence="3">
    <location>
        <begin position="69"/>
        <end position="151"/>
    </location>
</feature>
<feature type="transmembrane region" description="Helical" evidence="2">
    <location>
        <begin position="60"/>
        <end position="82"/>
    </location>
</feature>
<sequence>MGTFITTGVATSISALIEQIYFLYRLWLITKSKITTIFMSVLIITPFICSLVSINFPSKGISGATICLAALGDSIIAIHLMYTLYRINFLGNSSSAQSLAIKIMAYAVASGTLTAVCTIFMAICTIASIPGGYIILYDCAGRVYTLTVLLNFVFFHEWRRSAQAKHTRDGNNPQMPRGRSTPFTHSSTCKN</sequence>
<keyword evidence="5" id="KW-1185">Reference proteome</keyword>
<evidence type="ECO:0000313" key="4">
    <source>
        <dbReference type="EMBL" id="KAF9068303.1"/>
    </source>
</evidence>
<evidence type="ECO:0000256" key="2">
    <source>
        <dbReference type="SAM" id="Phobius"/>
    </source>
</evidence>
<keyword evidence="2" id="KW-0472">Membrane</keyword>
<feature type="compositionally biased region" description="Polar residues" evidence="1">
    <location>
        <begin position="181"/>
        <end position="191"/>
    </location>
</feature>
<organism evidence="4 5">
    <name type="scientific">Rhodocollybia butyracea</name>
    <dbReference type="NCBI Taxonomy" id="206335"/>
    <lineage>
        <taxon>Eukaryota</taxon>
        <taxon>Fungi</taxon>
        <taxon>Dikarya</taxon>
        <taxon>Basidiomycota</taxon>
        <taxon>Agaricomycotina</taxon>
        <taxon>Agaricomycetes</taxon>
        <taxon>Agaricomycetidae</taxon>
        <taxon>Agaricales</taxon>
        <taxon>Marasmiineae</taxon>
        <taxon>Omphalotaceae</taxon>
        <taxon>Rhodocollybia</taxon>
    </lineage>
</organism>
<protein>
    <recommendedName>
        <fullName evidence="3">DUF6534 domain-containing protein</fullName>
    </recommendedName>
</protein>
<proteinExistence type="predicted"/>
<keyword evidence="2" id="KW-1133">Transmembrane helix</keyword>
<gene>
    <name evidence="4" type="ORF">BDP27DRAFT_1327425</name>
</gene>
<dbReference type="InterPro" id="IPR045339">
    <property type="entry name" value="DUF6534"/>
</dbReference>
<evidence type="ECO:0000259" key="3">
    <source>
        <dbReference type="Pfam" id="PF20152"/>
    </source>
</evidence>
<dbReference type="EMBL" id="JADNRY010000062">
    <property type="protein sequence ID" value="KAF9068303.1"/>
    <property type="molecule type" value="Genomic_DNA"/>
</dbReference>
<feature type="transmembrane region" description="Helical" evidence="2">
    <location>
        <begin position="36"/>
        <end position="54"/>
    </location>
</feature>
<reference evidence="4" key="1">
    <citation type="submission" date="2020-11" db="EMBL/GenBank/DDBJ databases">
        <authorList>
            <consortium name="DOE Joint Genome Institute"/>
            <person name="Ahrendt S."/>
            <person name="Riley R."/>
            <person name="Andreopoulos W."/>
            <person name="Labutti K."/>
            <person name="Pangilinan J."/>
            <person name="Ruiz-Duenas F.J."/>
            <person name="Barrasa J.M."/>
            <person name="Sanchez-Garcia M."/>
            <person name="Camarero S."/>
            <person name="Miyauchi S."/>
            <person name="Serrano A."/>
            <person name="Linde D."/>
            <person name="Babiker R."/>
            <person name="Drula E."/>
            <person name="Ayuso-Fernandez I."/>
            <person name="Pacheco R."/>
            <person name="Padilla G."/>
            <person name="Ferreira P."/>
            <person name="Barriuso J."/>
            <person name="Kellner H."/>
            <person name="Castanera R."/>
            <person name="Alfaro M."/>
            <person name="Ramirez L."/>
            <person name="Pisabarro A.G."/>
            <person name="Kuo A."/>
            <person name="Tritt A."/>
            <person name="Lipzen A."/>
            <person name="He G."/>
            <person name="Yan M."/>
            <person name="Ng V."/>
            <person name="Cullen D."/>
            <person name="Martin F."/>
            <person name="Rosso M.-N."/>
            <person name="Henrissat B."/>
            <person name="Hibbett D."/>
            <person name="Martinez A.T."/>
            <person name="Grigoriev I.V."/>
        </authorList>
    </citation>
    <scope>NUCLEOTIDE SEQUENCE</scope>
    <source>
        <strain evidence="4">AH 40177</strain>
    </source>
</reference>
<name>A0A9P5PQQ8_9AGAR</name>
<dbReference type="AlphaFoldDB" id="A0A9P5PQQ8"/>
<comment type="caution">
    <text evidence="4">The sequence shown here is derived from an EMBL/GenBank/DDBJ whole genome shotgun (WGS) entry which is preliminary data.</text>
</comment>
<feature type="region of interest" description="Disordered" evidence="1">
    <location>
        <begin position="165"/>
        <end position="191"/>
    </location>
</feature>
<keyword evidence="2" id="KW-0812">Transmembrane</keyword>
<dbReference type="Proteomes" id="UP000772434">
    <property type="component" value="Unassembled WGS sequence"/>
</dbReference>
<evidence type="ECO:0000256" key="1">
    <source>
        <dbReference type="SAM" id="MobiDB-lite"/>
    </source>
</evidence>
<dbReference type="Pfam" id="PF20152">
    <property type="entry name" value="DUF6534"/>
    <property type="match status" value="1"/>
</dbReference>
<feature type="transmembrane region" description="Helical" evidence="2">
    <location>
        <begin position="135"/>
        <end position="155"/>
    </location>
</feature>